<dbReference type="Proteomes" id="UP001055811">
    <property type="component" value="Linkage Group LG03"/>
</dbReference>
<sequence>MSDLTNRYGCGVFSAVFGRRTRRSASTGSLPTHIFNDFSTTSSNQKSSSTRVKGADSVSFDYSEHPEQSEKKPDQIIPTPFPNQKRKATPPLHVQTSQQVRNSETNGQQNNQTYGQNKKVQQQSSGTIEDLETMIDNHQRSIDAGNLKVYGNLGNLRQGNRKTVKEEPSFPSGKGNISNTPRKEGRTPVNPTSYCRALSTRMDPEQLKIMGNEDYKNGRFAEALSLYDAAISIDPEKASYRSNKSAALTALGKLLEAVFEAREAIRIEPFYQRAHNRLATLYLRLGEPDKTIRHYKQAGSEAEPDLLTKAQNLQVHVNRCNEAKKQRDWNTMLKEIDLAISAGADSALQLYTMKAEVLFKLHRHQEADQVLSNAPKFDVDDCTKFYGPTIHANLLVIRAQVDLAAGRIDDALEASQLAAKMDSNNKDVNMTVRRIRAVMGARSTGNDLFKASNYTNALIAYGEGLDHDPFNSVLLCNRAACRTKLGQFEKAVEDCTMALNIRPSYRKARLRRADCNAKLGKWQASMEDYEVLTREAPEDEEVSRALREAKEHLKRH</sequence>
<keyword evidence="2" id="KW-1185">Reference proteome</keyword>
<protein>
    <submittedName>
        <fullName evidence="1">Uncharacterized protein</fullName>
    </submittedName>
</protein>
<gene>
    <name evidence="1" type="ORF">L2E82_18189</name>
</gene>
<name>A0ACB9FA09_CICIN</name>
<comment type="caution">
    <text evidence="1">The sequence shown here is derived from an EMBL/GenBank/DDBJ whole genome shotgun (WGS) entry which is preliminary data.</text>
</comment>
<reference evidence="2" key="1">
    <citation type="journal article" date="2022" name="Mol. Ecol. Resour.">
        <title>The genomes of chicory, endive, great burdock and yacon provide insights into Asteraceae palaeo-polyploidization history and plant inulin production.</title>
        <authorList>
            <person name="Fan W."/>
            <person name="Wang S."/>
            <person name="Wang H."/>
            <person name="Wang A."/>
            <person name="Jiang F."/>
            <person name="Liu H."/>
            <person name="Zhao H."/>
            <person name="Xu D."/>
            <person name="Zhang Y."/>
        </authorList>
    </citation>
    <scope>NUCLEOTIDE SEQUENCE [LARGE SCALE GENOMIC DNA]</scope>
    <source>
        <strain evidence="2">cv. Punajuju</strain>
    </source>
</reference>
<dbReference type="EMBL" id="CM042011">
    <property type="protein sequence ID" value="KAI3767785.1"/>
    <property type="molecule type" value="Genomic_DNA"/>
</dbReference>
<evidence type="ECO:0000313" key="2">
    <source>
        <dbReference type="Proteomes" id="UP001055811"/>
    </source>
</evidence>
<evidence type="ECO:0000313" key="1">
    <source>
        <dbReference type="EMBL" id="KAI3767785.1"/>
    </source>
</evidence>
<accession>A0ACB9FA09</accession>
<reference evidence="1 2" key="2">
    <citation type="journal article" date="2022" name="Mol. Ecol. Resour.">
        <title>The genomes of chicory, endive, great burdock and yacon provide insights into Asteraceae paleo-polyploidization history and plant inulin production.</title>
        <authorList>
            <person name="Fan W."/>
            <person name="Wang S."/>
            <person name="Wang H."/>
            <person name="Wang A."/>
            <person name="Jiang F."/>
            <person name="Liu H."/>
            <person name="Zhao H."/>
            <person name="Xu D."/>
            <person name="Zhang Y."/>
        </authorList>
    </citation>
    <scope>NUCLEOTIDE SEQUENCE [LARGE SCALE GENOMIC DNA]</scope>
    <source>
        <strain evidence="2">cv. Punajuju</strain>
        <tissue evidence="1">Leaves</tissue>
    </source>
</reference>
<organism evidence="1 2">
    <name type="scientific">Cichorium intybus</name>
    <name type="common">Chicory</name>
    <dbReference type="NCBI Taxonomy" id="13427"/>
    <lineage>
        <taxon>Eukaryota</taxon>
        <taxon>Viridiplantae</taxon>
        <taxon>Streptophyta</taxon>
        <taxon>Embryophyta</taxon>
        <taxon>Tracheophyta</taxon>
        <taxon>Spermatophyta</taxon>
        <taxon>Magnoliopsida</taxon>
        <taxon>eudicotyledons</taxon>
        <taxon>Gunneridae</taxon>
        <taxon>Pentapetalae</taxon>
        <taxon>asterids</taxon>
        <taxon>campanulids</taxon>
        <taxon>Asterales</taxon>
        <taxon>Asteraceae</taxon>
        <taxon>Cichorioideae</taxon>
        <taxon>Cichorieae</taxon>
        <taxon>Cichoriinae</taxon>
        <taxon>Cichorium</taxon>
    </lineage>
</organism>
<proteinExistence type="predicted"/>